<evidence type="ECO:0000313" key="2">
    <source>
        <dbReference type="EMBL" id="HIU69116.1"/>
    </source>
</evidence>
<dbReference type="EMBL" id="DVNM01000020">
    <property type="protein sequence ID" value="HIU69116.1"/>
    <property type="molecule type" value="Genomic_DNA"/>
</dbReference>
<dbReference type="CDD" id="cd00093">
    <property type="entry name" value="HTH_XRE"/>
    <property type="match status" value="1"/>
</dbReference>
<dbReference type="PROSITE" id="PS50943">
    <property type="entry name" value="HTH_CROC1"/>
    <property type="match status" value="1"/>
</dbReference>
<organism evidence="2 3">
    <name type="scientific">Candidatus Scybalenecus merdavium</name>
    <dbReference type="NCBI Taxonomy" id="2840939"/>
    <lineage>
        <taxon>Bacteria</taxon>
        <taxon>Bacillati</taxon>
        <taxon>Bacillota</taxon>
        <taxon>Clostridia</taxon>
        <taxon>Eubacteriales</taxon>
        <taxon>Oscillospiraceae</taxon>
        <taxon>Oscillospiraceae incertae sedis</taxon>
        <taxon>Candidatus Scybalenecus</taxon>
    </lineage>
</organism>
<evidence type="ECO:0000259" key="1">
    <source>
        <dbReference type="PROSITE" id="PS50943"/>
    </source>
</evidence>
<name>A0A9D1MU23_9FIRM</name>
<dbReference type="Pfam" id="PF01381">
    <property type="entry name" value="HTH_3"/>
    <property type="match status" value="1"/>
</dbReference>
<dbReference type="Proteomes" id="UP000824125">
    <property type="component" value="Unassembled WGS sequence"/>
</dbReference>
<reference evidence="2" key="1">
    <citation type="submission" date="2020-10" db="EMBL/GenBank/DDBJ databases">
        <authorList>
            <person name="Gilroy R."/>
        </authorList>
    </citation>
    <scope>NUCLEOTIDE SEQUENCE</scope>
    <source>
        <strain evidence="2">CHK176-6737</strain>
    </source>
</reference>
<accession>A0A9D1MU23</accession>
<feature type="domain" description="HTH cro/C1-type" evidence="1">
    <location>
        <begin position="4"/>
        <end position="39"/>
    </location>
</feature>
<dbReference type="GO" id="GO:0003677">
    <property type="term" value="F:DNA binding"/>
    <property type="evidence" value="ECO:0007669"/>
    <property type="project" value="InterPro"/>
</dbReference>
<dbReference type="AlphaFoldDB" id="A0A9D1MU23"/>
<dbReference type="InterPro" id="IPR010982">
    <property type="entry name" value="Lambda_DNA-bd_dom_sf"/>
</dbReference>
<dbReference type="InterPro" id="IPR001387">
    <property type="entry name" value="Cro/C1-type_HTH"/>
</dbReference>
<dbReference type="Gene3D" id="1.10.260.40">
    <property type="entry name" value="lambda repressor-like DNA-binding domains"/>
    <property type="match status" value="1"/>
</dbReference>
<proteinExistence type="predicted"/>
<dbReference type="SMART" id="SM00530">
    <property type="entry name" value="HTH_XRE"/>
    <property type="match status" value="1"/>
</dbReference>
<gene>
    <name evidence="2" type="ORF">IAD23_04085</name>
</gene>
<sequence length="61" mass="7192">MNELKEARQAAGLTQQKMSEIFKIPKRTIENWEAGSRKPPEWAKLLVLEKLQRIKKENTEK</sequence>
<dbReference type="SUPFAM" id="SSF47413">
    <property type="entry name" value="lambda repressor-like DNA-binding domains"/>
    <property type="match status" value="1"/>
</dbReference>
<protein>
    <submittedName>
        <fullName evidence="2">Helix-turn-helix domain-containing protein</fullName>
    </submittedName>
</protein>
<comment type="caution">
    <text evidence="2">The sequence shown here is derived from an EMBL/GenBank/DDBJ whole genome shotgun (WGS) entry which is preliminary data.</text>
</comment>
<evidence type="ECO:0000313" key="3">
    <source>
        <dbReference type="Proteomes" id="UP000824125"/>
    </source>
</evidence>
<reference evidence="2" key="2">
    <citation type="journal article" date="2021" name="PeerJ">
        <title>Extensive microbial diversity within the chicken gut microbiome revealed by metagenomics and culture.</title>
        <authorList>
            <person name="Gilroy R."/>
            <person name="Ravi A."/>
            <person name="Getino M."/>
            <person name="Pursley I."/>
            <person name="Horton D.L."/>
            <person name="Alikhan N.F."/>
            <person name="Baker D."/>
            <person name="Gharbi K."/>
            <person name="Hall N."/>
            <person name="Watson M."/>
            <person name="Adriaenssens E.M."/>
            <person name="Foster-Nyarko E."/>
            <person name="Jarju S."/>
            <person name="Secka A."/>
            <person name="Antonio M."/>
            <person name="Oren A."/>
            <person name="Chaudhuri R.R."/>
            <person name="La Ragione R."/>
            <person name="Hildebrand F."/>
            <person name="Pallen M.J."/>
        </authorList>
    </citation>
    <scope>NUCLEOTIDE SEQUENCE</scope>
    <source>
        <strain evidence="2">CHK176-6737</strain>
    </source>
</reference>